<reference evidence="1" key="1">
    <citation type="submission" date="2021-03" db="EMBL/GenBank/DDBJ databases">
        <title>Revisited historic fungal species revealed as producer of novel bioactive compounds through whole genome sequencing and comparative genomics.</title>
        <authorList>
            <person name="Vignolle G.A."/>
            <person name="Hochenegger N."/>
            <person name="Mach R.L."/>
            <person name="Mach-Aigner A.R."/>
            <person name="Javad Rahimi M."/>
            <person name="Salim K.A."/>
            <person name="Chan C.M."/>
            <person name="Lim L.B.L."/>
            <person name="Cai F."/>
            <person name="Druzhinina I.S."/>
            <person name="U'Ren J.M."/>
            <person name="Derntl C."/>
        </authorList>
    </citation>
    <scope>NUCLEOTIDE SEQUENCE</scope>
    <source>
        <strain evidence="1">TUCIM 5799</strain>
    </source>
</reference>
<comment type="caution">
    <text evidence="1">The sequence shown here is derived from an EMBL/GenBank/DDBJ whole genome shotgun (WGS) entry which is preliminary data.</text>
</comment>
<evidence type="ECO:0000313" key="2">
    <source>
        <dbReference type="Proteomes" id="UP000829685"/>
    </source>
</evidence>
<sequence length="361" mass="39955">MRGTSALSNLTIWSRSHDAMTDLLQFTLRAMLSCTKDAVAVVGRQDFSVLLTDSMDDLSKLDSVEDFTESTLRGFAGIAWLMKMAAQTTGIKTTAFVFLDQATADDETTCRIAIDARQDEDSMGWLSFRCEFPSIVPAVEAIERGYAATELRNQSAMAGGVWRDDRVKAQLARASSLKLSSFPCHKDWRPVFVDGADLQYTVFRTAKISTDVLNKFLKQAYDHDWSSDIDPRVAFITKLSPPFTDGLADPPLTVAPDLPESFNGAKPCECDAVVRSCFMDESLSPKLDRHRFIIMDEFTEAEETVIMALNFERNGQLILVRSDFKDAFLTLMAPGTTGAGMEIFADSASRSPLGVLRSKTQ</sequence>
<gene>
    <name evidence="1" type="ORF">JX265_005675</name>
</gene>
<keyword evidence="2" id="KW-1185">Reference proteome</keyword>
<dbReference type="OrthoDB" id="4483229at2759"/>
<evidence type="ECO:0000313" key="1">
    <source>
        <dbReference type="EMBL" id="KAI1871689.1"/>
    </source>
</evidence>
<organism evidence="1 2">
    <name type="scientific">Neoarthrinium moseri</name>
    <dbReference type="NCBI Taxonomy" id="1658444"/>
    <lineage>
        <taxon>Eukaryota</taxon>
        <taxon>Fungi</taxon>
        <taxon>Dikarya</taxon>
        <taxon>Ascomycota</taxon>
        <taxon>Pezizomycotina</taxon>
        <taxon>Sordariomycetes</taxon>
        <taxon>Xylariomycetidae</taxon>
        <taxon>Amphisphaeriales</taxon>
        <taxon>Apiosporaceae</taxon>
        <taxon>Neoarthrinium</taxon>
    </lineage>
</organism>
<dbReference type="Proteomes" id="UP000829685">
    <property type="component" value="Unassembled WGS sequence"/>
</dbReference>
<dbReference type="EMBL" id="JAFIMR010000012">
    <property type="protein sequence ID" value="KAI1871689.1"/>
    <property type="molecule type" value="Genomic_DNA"/>
</dbReference>
<proteinExistence type="predicted"/>
<protein>
    <submittedName>
        <fullName evidence="1">Uncharacterized protein</fullName>
    </submittedName>
</protein>
<name>A0A9P9WN18_9PEZI</name>
<accession>A0A9P9WN18</accession>
<dbReference type="AlphaFoldDB" id="A0A9P9WN18"/>